<keyword evidence="8 14" id="KW-0863">Zinc-finger</keyword>
<dbReference type="SMART" id="SM01197">
    <property type="entry name" value="FANCL_C"/>
    <property type="match status" value="1"/>
</dbReference>
<evidence type="ECO:0000256" key="8">
    <source>
        <dbReference type="ARBA" id="ARBA00022771"/>
    </source>
</evidence>
<dbReference type="EC" id="2.3.2.27" evidence="4"/>
<evidence type="ECO:0000256" key="12">
    <source>
        <dbReference type="ARBA" id="ARBA00023136"/>
    </source>
</evidence>
<dbReference type="Pfam" id="PF13639">
    <property type="entry name" value="zf-RING_2"/>
    <property type="match status" value="1"/>
</dbReference>
<protein>
    <recommendedName>
        <fullName evidence="4">RING-type E3 ubiquitin transferase</fullName>
        <ecNumber evidence="4">2.3.2.27</ecNumber>
    </recommendedName>
</protein>
<evidence type="ECO:0000256" key="9">
    <source>
        <dbReference type="ARBA" id="ARBA00022786"/>
    </source>
</evidence>
<feature type="region of interest" description="Disordered" evidence="15">
    <location>
        <begin position="54"/>
        <end position="74"/>
    </location>
</feature>
<dbReference type="PROSITE" id="PS50089">
    <property type="entry name" value="ZF_RING_2"/>
    <property type="match status" value="1"/>
</dbReference>
<feature type="compositionally biased region" description="Basic and acidic residues" evidence="15">
    <location>
        <begin position="175"/>
        <end position="185"/>
    </location>
</feature>
<keyword evidence="12 16" id="KW-0472">Membrane</keyword>
<evidence type="ECO:0000256" key="13">
    <source>
        <dbReference type="ARBA" id="ARBA00024209"/>
    </source>
</evidence>
<dbReference type="EMBL" id="JAWXYG010000013">
    <property type="protein sequence ID" value="KAK4254986.1"/>
    <property type="molecule type" value="Genomic_DNA"/>
</dbReference>
<evidence type="ECO:0000313" key="19">
    <source>
        <dbReference type="Proteomes" id="UP001293593"/>
    </source>
</evidence>
<keyword evidence="6 16" id="KW-0812">Transmembrane</keyword>
<name>A0AAE1IR00_9FABA</name>
<feature type="region of interest" description="Disordered" evidence="15">
    <location>
        <begin position="175"/>
        <end position="202"/>
    </location>
</feature>
<dbReference type="AlphaFoldDB" id="A0AAE1IR00"/>
<keyword evidence="11 16" id="KW-1133">Transmembrane helix</keyword>
<evidence type="ECO:0000256" key="3">
    <source>
        <dbReference type="ARBA" id="ARBA00004906"/>
    </source>
</evidence>
<comment type="caution">
    <text evidence="18">The sequence shown here is derived from an EMBL/GenBank/DDBJ whole genome shotgun (WGS) entry which is preliminary data.</text>
</comment>
<evidence type="ECO:0000256" key="15">
    <source>
        <dbReference type="SAM" id="MobiDB-lite"/>
    </source>
</evidence>
<organism evidence="18 19">
    <name type="scientific">Acacia crassicarpa</name>
    <name type="common">northern wattle</name>
    <dbReference type="NCBI Taxonomy" id="499986"/>
    <lineage>
        <taxon>Eukaryota</taxon>
        <taxon>Viridiplantae</taxon>
        <taxon>Streptophyta</taxon>
        <taxon>Embryophyta</taxon>
        <taxon>Tracheophyta</taxon>
        <taxon>Spermatophyta</taxon>
        <taxon>Magnoliopsida</taxon>
        <taxon>eudicotyledons</taxon>
        <taxon>Gunneridae</taxon>
        <taxon>Pentapetalae</taxon>
        <taxon>rosids</taxon>
        <taxon>fabids</taxon>
        <taxon>Fabales</taxon>
        <taxon>Fabaceae</taxon>
        <taxon>Caesalpinioideae</taxon>
        <taxon>mimosoid clade</taxon>
        <taxon>Acacieae</taxon>
        <taxon>Acacia</taxon>
    </lineage>
</organism>
<keyword evidence="10" id="KW-0862">Zinc</keyword>
<keyword evidence="7" id="KW-0479">Metal-binding</keyword>
<feature type="compositionally biased region" description="Polar residues" evidence="15">
    <location>
        <begin position="189"/>
        <end position="202"/>
    </location>
</feature>
<proteinExistence type="inferred from homology"/>
<feature type="transmembrane region" description="Helical" evidence="16">
    <location>
        <begin position="24"/>
        <end position="45"/>
    </location>
</feature>
<keyword evidence="5" id="KW-0808">Transferase</keyword>
<comment type="pathway">
    <text evidence="3">Protein modification; protein ubiquitination.</text>
</comment>
<dbReference type="Gene3D" id="3.30.40.10">
    <property type="entry name" value="Zinc/RING finger domain, C3HC4 (zinc finger)"/>
    <property type="match status" value="1"/>
</dbReference>
<accession>A0AAE1IR00</accession>
<evidence type="ECO:0000313" key="18">
    <source>
        <dbReference type="EMBL" id="KAK4254986.1"/>
    </source>
</evidence>
<dbReference type="InterPro" id="IPR013083">
    <property type="entry name" value="Znf_RING/FYVE/PHD"/>
</dbReference>
<gene>
    <name evidence="18" type="ORF">QN277_008051</name>
</gene>
<dbReference type="SUPFAM" id="SSF57850">
    <property type="entry name" value="RING/U-box"/>
    <property type="match status" value="1"/>
</dbReference>
<dbReference type="InterPro" id="IPR001841">
    <property type="entry name" value="Znf_RING"/>
</dbReference>
<comment type="catalytic activity">
    <reaction evidence="1">
        <text>S-ubiquitinyl-[E2 ubiquitin-conjugating enzyme]-L-cysteine + [acceptor protein]-L-lysine = [E2 ubiquitin-conjugating enzyme]-L-cysteine + N(6)-ubiquitinyl-[acceptor protein]-L-lysine.</text>
        <dbReference type="EC" id="2.3.2.27"/>
    </reaction>
</comment>
<evidence type="ECO:0000256" key="11">
    <source>
        <dbReference type="ARBA" id="ARBA00022989"/>
    </source>
</evidence>
<feature type="domain" description="RING-type" evidence="17">
    <location>
        <begin position="106"/>
        <end position="148"/>
    </location>
</feature>
<evidence type="ECO:0000256" key="6">
    <source>
        <dbReference type="ARBA" id="ARBA00022692"/>
    </source>
</evidence>
<keyword evidence="19" id="KW-1185">Reference proteome</keyword>
<evidence type="ECO:0000256" key="14">
    <source>
        <dbReference type="PROSITE-ProRule" id="PRU00175"/>
    </source>
</evidence>
<dbReference type="PANTHER" id="PTHR46913">
    <property type="entry name" value="RING-H2 FINGER PROTEIN ATL16"/>
    <property type="match status" value="1"/>
</dbReference>
<comment type="similarity">
    <text evidence="13">Belongs to the RING-type zinc finger family. ATL subfamily.</text>
</comment>
<evidence type="ECO:0000256" key="4">
    <source>
        <dbReference type="ARBA" id="ARBA00012483"/>
    </source>
</evidence>
<dbReference type="Proteomes" id="UP001293593">
    <property type="component" value="Unassembled WGS sequence"/>
</dbReference>
<evidence type="ECO:0000256" key="2">
    <source>
        <dbReference type="ARBA" id="ARBA00004167"/>
    </source>
</evidence>
<keyword evidence="9" id="KW-0833">Ubl conjugation pathway</keyword>
<reference evidence="18" key="1">
    <citation type="submission" date="2023-10" db="EMBL/GenBank/DDBJ databases">
        <title>Chromosome-level genome of the transformable northern wattle, Acacia crassicarpa.</title>
        <authorList>
            <person name="Massaro I."/>
            <person name="Sinha N.R."/>
            <person name="Poethig S."/>
            <person name="Leichty A.R."/>
        </authorList>
    </citation>
    <scope>NUCLEOTIDE SEQUENCE</scope>
    <source>
        <strain evidence="18">Acra3RX</strain>
        <tissue evidence="18">Leaf</tissue>
    </source>
</reference>
<evidence type="ECO:0000256" key="1">
    <source>
        <dbReference type="ARBA" id="ARBA00000900"/>
    </source>
</evidence>
<sequence>MMSFNSGTYEDNSWFWERNKASSIIIAAALFLLLTFYCMWQFCLYGGPRASSSRNQPSRGDFNEPDPDPDDHHHSIQIQGLGLELWVVSSLPTSQFKKNEGSNKECAICLAEFKEEEWVKRLPSCAHVFHVSCIATWFRSRSNCPICRSNVNHQDHLALSLESSVSNYASPDETLSREELSRERPSQLCSHTTTLQPTSCTN</sequence>
<dbReference type="GO" id="GO:0016567">
    <property type="term" value="P:protein ubiquitination"/>
    <property type="evidence" value="ECO:0007669"/>
    <property type="project" value="InterPro"/>
</dbReference>
<evidence type="ECO:0000256" key="10">
    <source>
        <dbReference type="ARBA" id="ARBA00022833"/>
    </source>
</evidence>
<dbReference type="PANTHER" id="PTHR46913:SF1">
    <property type="entry name" value="RING-H2 FINGER PROTEIN ATL16"/>
    <property type="match status" value="1"/>
</dbReference>
<dbReference type="InterPro" id="IPR044600">
    <property type="entry name" value="ATL1/ATL16-like"/>
</dbReference>
<dbReference type="GO" id="GO:0016020">
    <property type="term" value="C:membrane"/>
    <property type="evidence" value="ECO:0007669"/>
    <property type="project" value="UniProtKB-SubCell"/>
</dbReference>
<evidence type="ECO:0000259" key="17">
    <source>
        <dbReference type="PROSITE" id="PS50089"/>
    </source>
</evidence>
<comment type="subcellular location">
    <subcellularLocation>
        <location evidence="2">Membrane</location>
        <topology evidence="2">Single-pass membrane protein</topology>
    </subcellularLocation>
</comment>
<dbReference type="GO" id="GO:0061630">
    <property type="term" value="F:ubiquitin protein ligase activity"/>
    <property type="evidence" value="ECO:0007669"/>
    <property type="project" value="UniProtKB-EC"/>
</dbReference>
<dbReference type="SMART" id="SM00184">
    <property type="entry name" value="RING"/>
    <property type="match status" value="1"/>
</dbReference>
<dbReference type="GO" id="GO:0008270">
    <property type="term" value="F:zinc ion binding"/>
    <property type="evidence" value="ECO:0007669"/>
    <property type="project" value="UniProtKB-KW"/>
</dbReference>
<evidence type="ECO:0000256" key="5">
    <source>
        <dbReference type="ARBA" id="ARBA00022679"/>
    </source>
</evidence>
<evidence type="ECO:0000256" key="7">
    <source>
        <dbReference type="ARBA" id="ARBA00022723"/>
    </source>
</evidence>
<evidence type="ECO:0000256" key="16">
    <source>
        <dbReference type="SAM" id="Phobius"/>
    </source>
</evidence>